<sequence length="131" mass="15348">MPDLHIPVDKATHYFNLLMVVPIFIGGILCIVLTFLGDIMAPIEKARDWLYNRCQKILPEKIRENLYERLRDRRLRRNVETGSHVDESSVHVEDHSNRQSPTSSVPRFRQNRRAHLRSLLPTTYPVDPYDA</sequence>
<proteinExistence type="predicted"/>
<comment type="caution">
    <text evidence="3">The sequence shown here is derived from an EMBL/GenBank/DDBJ whole genome shotgun (WGS) entry which is preliminary data.</text>
</comment>
<feature type="region of interest" description="Disordered" evidence="1">
    <location>
        <begin position="78"/>
        <end position="108"/>
    </location>
</feature>
<keyword evidence="2" id="KW-1133">Transmembrane helix</keyword>
<feature type="compositionally biased region" description="Basic and acidic residues" evidence="1">
    <location>
        <begin position="78"/>
        <end position="97"/>
    </location>
</feature>
<organism evidence="3">
    <name type="scientific">Psilocybe cubensis</name>
    <name type="common">Psychedelic mushroom</name>
    <name type="synonym">Stropharia cubensis</name>
    <dbReference type="NCBI Taxonomy" id="181762"/>
    <lineage>
        <taxon>Eukaryota</taxon>
        <taxon>Fungi</taxon>
        <taxon>Dikarya</taxon>
        <taxon>Basidiomycota</taxon>
        <taxon>Agaricomycotina</taxon>
        <taxon>Agaricomycetes</taxon>
        <taxon>Agaricomycetidae</taxon>
        <taxon>Agaricales</taxon>
        <taxon>Agaricineae</taxon>
        <taxon>Strophariaceae</taxon>
        <taxon>Psilocybe</taxon>
    </lineage>
</organism>
<keyword evidence="2" id="KW-0472">Membrane</keyword>
<accession>A0A8H8CHF5</accession>
<gene>
    <name evidence="3" type="ORF">JR316_009202</name>
</gene>
<dbReference type="AlphaFoldDB" id="A0A8H8CHF5"/>
<protein>
    <submittedName>
        <fullName evidence="3">Uncharacterized protein</fullName>
    </submittedName>
</protein>
<evidence type="ECO:0000256" key="2">
    <source>
        <dbReference type="SAM" id="Phobius"/>
    </source>
</evidence>
<reference evidence="3" key="1">
    <citation type="submission" date="2021-02" db="EMBL/GenBank/DDBJ databases">
        <title>Psilocybe cubensis genome.</title>
        <authorList>
            <person name="Mckernan K.J."/>
            <person name="Crawford S."/>
            <person name="Trippe A."/>
            <person name="Kane L.T."/>
            <person name="Mclaughlin S."/>
        </authorList>
    </citation>
    <scope>NUCLEOTIDE SEQUENCE [LARGE SCALE GENOMIC DNA]</scope>
    <source>
        <strain evidence="3">MGC-MH-2018</strain>
    </source>
</reference>
<keyword evidence="2" id="KW-0812">Transmembrane</keyword>
<evidence type="ECO:0000256" key="1">
    <source>
        <dbReference type="SAM" id="MobiDB-lite"/>
    </source>
</evidence>
<feature type="transmembrane region" description="Helical" evidence="2">
    <location>
        <begin position="14"/>
        <end position="37"/>
    </location>
</feature>
<evidence type="ECO:0000313" key="3">
    <source>
        <dbReference type="EMBL" id="KAG5165621.1"/>
    </source>
</evidence>
<dbReference type="EMBL" id="JAFIQS010000009">
    <property type="protein sequence ID" value="KAG5165621.1"/>
    <property type="molecule type" value="Genomic_DNA"/>
</dbReference>
<name>A0A8H8CHF5_PSICU</name>